<evidence type="ECO:0000313" key="1">
    <source>
        <dbReference type="EMBL" id="NOJ43668.1"/>
    </source>
</evidence>
<protein>
    <submittedName>
        <fullName evidence="1">Uncharacterized protein</fullName>
    </submittedName>
</protein>
<proteinExistence type="predicted"/>
<reference evidence="1 2" key="1">
    <citation type="submission" date="2020-03" db="EMBL/GenBank/DDBJ databases">
        <title>Bradyrhizobium diversity isolated from nodules of Indigofera sp.</title>
        <authorList>
            <person name="Klepa M."/>
            <person name="Helene L."/>
            <person name="Hungria M."/>
        </authorList>
    </citation>
    <scope>NUCLEOTIDE SEQUENCE [LARGE SCALE GENOMIC DNA]</scope>
    <source>
        <strain evidence="1 2">WSM 1791</strain>
    </source>
</reference>
<comment type="caution">
    <text evidence="1">The sequence shown here is derived from an EMBL/GenBank/DDBJ whole genome shotgun (WGS) entry which is preliminary data.</text>
</comment>
<dbReference type="EMBL" id="JAAVLX010000011">
    <property type="protein sequence ID" value="NOJ43668.1"/>
    <property type="molecule type" value="Genomic_DNA"/>
</dbReference>
<name>A0A7Y4GXC2_9BRAD</name>
<keyword evidence="2" id="KW-1185">Reference proteome</keyword>
<accession>A0A7Y4GXC2</accession>
<dbReference type="AlphaFoldDB" id="A0A7Y4GXC2"/>
<dbReference type="Proteomes" id="UP000544122">
    <property type="component" value="Unassembled WGS sequence"/>
</dbReference>
<dbReference type="RefSeq" id="WP_171582875.1">
    <property type="nucleotide sequence ID" value="NZ_JAAVLX010000011.1"/>
</dbReference>
<gene>
    <name evidence="1" type="ORF">HCN58_29595</name>
</gene>
<evidence type="ECO:0000313" key="2">
    <source>
        <dbReference type="Proteomes" id="UP000544122"/>
    </source>
</evidence>
<sequence>MFRFFRRPQAINDFKARSPERDLEVDRLRAGAIFRAIEDALQAAKAEHAGLTARVDEVLARAAVTFGNDTDEYLTREAEDSRNQDTLGAEIANGQRRLSELAQTIGHFQFLRTALLTRFPDFNLANTTTGSIARATT</sequence>
<organism evidence="1 2">
    <name type="scientific">Bradyrhizobium australiense</name>
    <dbReference type="NCBI Taxonomy" id="2721161"/>
    <lineage>
        <taxon>Bacteria</taxon>
        <taxon>Pseudomonadati</taxon>
        <taxon>Pseudomonadota</taxon>
        <taxon>Alphaproteobacteria</taxon>
        <taxon>Hyphomicrobiales</taxon>
        <taxon>Nitrobacteraceae</taxon>
        <taxon>Bradyrhizobium</taxon>
    </lineage>
</organism>